<dbReference type="Pfam" id="PF18290">
    <property type="entry name" value="Nudix_hydro"/>
    <property type="match status" value="1"/>
</dbReference>
<keyword evidence="2" id="KW-0378">Hydrolase</keyword>
<name>A0A3P3QD40_9GAMM</name>
<dbReference type="InterPro" id="IPR000086">
    <property type="entry name" value="NUDIX_hydrolase_dom"/>
</dbReference>
<dbReference type="PROSITE" id="PS00893">
    <property type="entry name" value="NUDIX_BOX"/>
    <property type="match status" value="1"/>
</dbReference>
<comment type="caution">
    <text evidence="4">The sequence shown here is derived from an EMBL/GenBank/DDBJ whole genome shotgun (WGS) entry which is preliminary data.</text>
</comment>
<organism evidence="4 5">
    <name type="scientific">Rheinheimera mesophila</name>
    <dbReference type="NCBI Taxonomy" id="1547515"/>
    <lineage>
        <taxon>Bacteria</taxon>
        <taxon>Pseudomonadati</taxon>
        <taxon>Pseudomonadota</taxon>
        <taxon>Gammaproteobacteria</taxon>
        <taxon>Chromatiales</taxon>
        <taxon>Chromatiaceae</taxon>
        <taxon>Rheinheimera</taxon>
    </lineage>
</organism>
<dbReference type="InterPro" id="IPR040618">
    <property type="entry name" value="Pre-Nudix"/>
</dbReference>
<dbReference type="PANTHER" id="PTHR13994:SF13">
    <property type="entry name" value="FI03680P"/>
    <property type="match status" value="1"/>
</dbReference>
<dbReference type="GO" id="GO:0047631">
    <property type="term" value="F:ADP-ribose diphosphatase activity"/>
    <property type="evidence" value="ECO:0007669"/>
    <property type="project" value="TreeGrafter"/>
</dbReference>
<dbReference type="Gene3D" id="3.90.79.10">
    <property type="entry name" value="Nucleoside Triphosphate Pyrophosphohydrolase"/>
    <property type="match status" value="1"/>
</dbReference>
<dbReference type="Gene3D" id="3.40.630.30">
    <property type="match status" value="1"/>
</dbReference>
<evidence type="ECO:0000259" key="3">
    <source>
        <dbReference type="PROSITE" id="PS51462"/>
    </source>
</evidence>
<dbReference type="InterPro" id="IPR020084">
    <property type="entry name" value="NUDIX_hydrolase_CS"/>
</dbReference>
<comment type="cofactor">
    <cofactor evidence="1">
        <name>Mg(2+)</name>
        <dbReference type="ChEBI" id="CHEBI:18420"/>
    </cofactor>
</comment>
<dbReference type="SUPFAM" id="SSF55811">
    <property type="entry name" value="Nudix"/>
    <property type="match status" value="1"/>
</dbReference>
<evidence type="ECO:0000313" key="4">
    <source>
        <dbReference type="EMBL" id="RRJ19024.1"/>
    </source>
</evidence>
<dbReference type="InterPro" id="IPR015797">
    <property type="entry name" value="NUDIX_hydrolase-like_dom_sf"/>
</dbReference>
<gene>
    <name evidence="4" type="ORF">EIK76_15890</name>
</gene>
<dbReference type="GO" id="GO:0051287">
    <property type="term" value="F:NAD binding"/>
    <property type="evidence" value="ECO:0007669"/>
    <property type="project" value="TreeGrafter"/>
</dbReference>
<protein>
    <submittedName>
        <fullName evidence="4">NUDIX domain-containing protein</fullName>
    </submittedName>
</protein>
<dbReference type="PANTHER" id="PTHR13994">
    <property type="entry name" value="NUDIX HYDROLASE RELATED"/>
    <property type="match status" value="1"/>
</dbReference>
<feature type="domain" description="Nudix hydrolase" evidence="3">
    <location>
        <begin position="105"/>
        <end position="235"/>
    </location>
</feature>
<sequence length="266" mass="29363">MLFLNLCRVFFQMKLFDALVNPYNGCYIGPQQLPDTVAEFAGRLAASVEAWQQHYALVWLELPSSRAELIAVAVELGFAFHHCFPDKLMLCKKLQADSYLPSAATHSIGVGSVVLSASGKVLLVQEKPLAGRSPGYFKLPGGMVDAKEHLADAAIREVLEETGVTTRFDSFLGLRHHHQGQFGASNLYMVCRLTAEETEPKPDPREILQARWFDCADYLADPNASPYNKLLVQTALTGARLSSQKVAGYMANPDQYEIFLGTTSFT</sequence>
<accession>A0A3P3QD40</accession>
<dbReference type="OrthoDB" id="9787476at2"/>
<dbReference type="PROSITE" id="PS51462">
    <property type="entry name" value="NUDIX"/>
    <property type="match status" value="1"/>
</dbReference>
<dbReference type="CDD" id="cd04670">
    <property type="entry name" value="NUDIX_ASFGF2_Nudt6"/>
    <property type="match status" value="1"/>
</dbReference>
<keyword evidence="5" id="KW-1185">Reference proteome</keyword>
<dbReference type="InterPro" id="IPR003293">
    <property type="entry name" value="Nudix_hydrolase6-like"/>
</dbReference>
<evidence type="ECO:0000256" key="1">
    <source>
        <dbReference type="ARBA" id="ARBA00001946"/>
    </source>
</evidence>
<dbReference type="AlphaFoldDB" id="A0A3P3QD40"/>
<dbReference type="Pfam" id="PF00293">
    <property type="entry name" value="NUDIX"/>
    <property type="match status" value="1"/>
</dbReference>
<dbReference type="GO" id="GO:0035529">
    <property type="term" value="F:NADH pyrophosphatase activity"/>
    <property type="evidence" value="ECO:0007669"/>
    <property type="project" value="TreeGrafter"/>
</dbReference>
<dbReference type="EMBL" id="RRCF01000005">
    <property type="protein sequence ID" value="RRJ19024.1"/>
    <property type="molecule type" value="Genomic_DNA"/>
</dbReference>
<evidence type="ECO:0000256" key="2">
    <source>
        <dbReference type="ARBA" id="ARBA00022801"/>
    </source>
</evidence>
<evidence type="ECO:0000313" key="5">
    <source>
        <dbReference type="Proteomes" id="UP000276260"/>
    </source>
</evidence>
<dbReference type="PRINTS" id="PR01356">
    <property type="entry name" value="GFGPROTEIN"/>
</dbReference>
<dbReference type="Proteomes" id="UP000276260">
    <property type="component" value="Unassembled WGS sequence"/>
</dbReference>
<reference evidence="4 5" key="1">
    <citation type="submission" date="2018-11" db="EMBL/GenBank/DDBJ databases">
        <title>Draft genome analysis of Rheinheimera mesophila isolated from an industrial waste site.</title>
        <authorList>
            <person name="Yu Q."/>
            <person name="Qi Y."/>
            <person name="Zhang H."/>
            <person name="Lu Y."/>
            <person name="Pu J."/>
        </authorList>
    </citation>
    <scope>NUCLEOTIDE SEQUENCE [LARGE SCALE GENOMIC DNA]</scope>
    <source>
        <strain evidence="4 5">IITR13</strain>
    </source>
</reference>
<proteinExistence type="predicted"/>